<keyword evidence="1" id="KW-1133">Transmembrane helix</keyword>
<evidence type="ECO:0000313" key="2">
    <source>
        <dbReference type="EMBL" id="KNC26864.1"/>
    </source>
</evidence>
<name>A0A0L0C625_LUCCU</name>
<sequence>MKTLVGLSLPCNIVSMWFLILVRKFRRTQGKVSEAAKQPTSQSSTTVLRENIFSQSSYVKTLISEQTFHPRFLGRSALREYLARSPILLWYFYNHWYRGRVRPEYLYIHPVPNHLQHLVPQSILCLVSVVFDTSTETDQPGHSPADNWSPGYQIVWFSGYTPCQIITRTSREVTSPVYSSAD</sequence>
<keyword evidence="3" id="KW-1185">Reference proteome</keyword>
<accession>A0A0L0C625</accession>
<keyword evidence="1" id="KW-0812">Transmembrane</keyword>
<dbReference type="Proteomes" id="UP000037069">
    <property type="component" value="Unassembled WGS sequence"/>
</dbReference>
<proteinExistence type="predicted"/>
<reference evidence="2 3" key="1">
    <citation type="journal article" date="2015" name="Nat. Commun.">
        <title>Lucilia cuprina genome unlocks parasitic fly biology to underpin future interventions.</title>
        <authorList>
            <person name="Anstead C.A."/>
            <person name="Korhonen P.K."/>
            <person name="Young N.D."/>
            <person name="Hall R.S."/>
            <person name="Jex A.R."/>
            <person name="Murali S.C."/>
            <person name="Hughes D.S."/>
            <person name="Lee S.F."/>
            <person name="Perry T."/>
            <person name="Stroehlein A.J."/>
            <person name="Ansell B.R."/>
            <person name="Breugelmans B."/>
            <person name="Hofmann A."/>
            <person name="Qu J."/>
            <person name="Dugan S."/>
            <person name="Lee S.L."/>
            <person name="Chao H."/>
            <person name="Dinh H."/>
            <person name="Han Y."/>
            <person name="Doddapaneni H.V."/>
            <person name="Worley K.C."/>
            <person name="Muzny D.M."/>
            <person name="Ioannidis P."/>
            <person name="Waterhouse R.M."/>
            <person name="Zdobnov E.M."/>
            <person name="James P.J."/>
            <person name="Bagnall N.H."/>
            <person name="Kotze A.C."/>
            <person name="Gibbs R.A."/>
            <person name="Richards S."/>
            <person name="Batterham P."/>
            <person name="Gasser R.B."/>
        </authorList>
    </citation>
    <scope>NUCLEOTIDE SEQUENCE [LARGE SCALE GENOMIC DNA]</scope>
    <source>
        <strain evidence="2 3">LS</strain>
        <tissue evidence="2">Full body</tissue>
    </source>
</reference>
<feature type="transmembrane region" description="Helical" evidence="1">
    <location>
        <begin position="6"/>
        <end position="22"/>
    </location>
</feature>
<evidence type="ECO:0000313" key="3">
    <source>
        <dbReference type="Proteomes" id="UP000037069"/>
    </source>
</evidence>
<gene>
    <name evidence="2" type="ORF">FF38_03345</name>
</gene>
<dbReference type="EMBL" id="JRES01000951">
    <property type="protein sequence ID" value="KNC26864.1"/>
    <property type="molecule type" value="Genomic_DNA"/>
</dbReference>
<keyword evidence="1" id="KW-0472">Membrane</keyword>
<dbReference type="AlphaFoldDB" id="A0A0L0C625"/>
<evidence type="ECO:0000256" key="1">
    <source>
        <dbReference type="SAM" id="Phobius"/>
    </source>
</evidence>
<organism evidence="2 3">
    <name type="scientific">Lucilia cuprina</name>
    <name type="common">Green bottle fly</name>
    <name type="synonym">Australian sheep blowfly</name>
    <dbReference type="NCBI Taxonomy" id="7375"/>
    <lineage>
        <taxon>Eukaryota</taxon>
        <taxon>Metazoa</taxon>
        <taxon>Ecdysozoa</taxon>
        <taxon>Arthropoda</taxon>
        <taxon>Hexapoda</taxon>
        <taxon>Insecta</taxon>
        <taxon>Pterygota</taxon>
        <taxon>Neoptera</taxon>
        <taxon>Endopterygota</taxon>
        <taxon>Diptera</taxon>
        <taxon>Brachycera</taxon>
        <taxon>Muscomorpha</taxon>
        <taxon>Oestroidea</taxon>
        <taxon>Calliphoridae</taxon>
        <taxon>Luciliinae</taxon>
        <taxon>Lucilia</taxon>
    </lineage>
</organism>
<comment type="caution">
    <text evidence="2">The sequence shown here is derived from an EMBL/GenBank/DDBJ whole genome shotgun (WGS) entry which is preliminary data.</text>
</comment>
<protein>
    <submittedName>
        <fullName evidence="2">Uncharacterized protein</fullName>
    </submittedName>
</protein>